<dbReference type="RefSeq" id="WP_075363904.1">
    <property type="nucleotide sequence ID" value="NZ_MLBF01000005.1"/>
</dbReference>
<dbReference type="PROSITE" id="PS50943">
    <property type="entry name" value="HTH_CROC1"/>
    <property type="match status" value="1"/>
</dbReference>
<keyword evidence="1" id="KW-0238">DNA-binding</keyword>
<dbReference type="AlphaFoldDB" id="A0A1Q8R0D8"/>
<dbReference type="SUPFAM" id="SSF47413">
    <property type="entry name" value="lambda repressor-like DNA-binding domains"/>
    <property type="match status" value="1"/>
</dbReference>
<dbReference type="Proteomes" id="UP000186102">
    <property type="component" value="Unassembled WGS sequence"/>
</dbReference>
<evidence type="ECO:0000259" key="2">
    <source>
        <dbReference type="PROSITE" id="PS50943"/>
    </source>
</evidence>
<dbReference type="Gene3D" id="1.10.260.40">
    <property type="entry name" value="lambda repressor-like DNA-binding domains"/>
    <property type="match status" value="1"/>
</dbReference>
<dbReference type="PANTHER" id="PTHR46797">
    <property type="entry name" value="HTH-TYPE TRANSCRIPTIONAL REGULATOR"/>
    <property type="match status" value="1"/>
</dbReference>
<dbReference type="InterPro" id="IPR010982">
    <property type="entry name" value="Lambda_DNA-bd_dom_sf"/>
</dbReference>
<accession>A0A1Q8R0D8</accession>
<dbReference type="SMART" id="SM00530">
    <property type="entry name" value="HTH_XRE"/>
    <property type="match status" value="1"/>
</dbReference>
<dbReference type="GO" id="GO:0003677">
    <property type="term" value="F:DNA binding"/>
    <property type="evidence" value="ECO:0007669"/>
    <property type="project" value="UniProtKB-KW"/>
</dbReference>
<dbReference type="EMBL" id="MLBF01000005">
    <property type="protein sequence ID" value="OLN33064.1"/>
    <property type="molecule type" value="Genomic_DNA"/>
</dbReference>
<dbReference type="InterPro" id="IPR001387">
    <property type="entry name" value="Cro/C1-type_HTH"/>
</dbReference>
<gene>
    <name evidence="3" type="ORF">DSOL_1175</name>
</gene>
<keyword evidence="4" id="KW-1185">Reference proteome</keyword>
<feature type="domain" description="HTH cro/C1-type" evidence="2">
    <location>
        <begin position="10"/>
        <end position="64"/>
    </location>
</feature>
<organism evidence="3 4">
    <name type="scientific">Desulfosporosinus metallidurans</name>
    <dbReference type="NCBI Taxonomy" id="1888891"/>
    <lineage>
        <taxon>Bacteria</taxon>
        <taxon>Bacillati</taxon>
        <taxon>Bacillota</taxon>
        <taxon>Clostridia</taxon>
        <taxon>Eubacteriales</taxon>
        <taxon>Desulfitobacteriaceae</taxon>
        <taxon>Desulfosporosinus</taxon>
    </lineage>
</organism>
<dbReference type="PANTHER" id="PTHR46797:SF1">
    <property type="entry name" value="METHYLPHOSPHONATE SYNTHASE"/>
    <property type="match status" value="1"/>
</dbReference>
<comment type="caution">
    <text evidence="3">The sequence shown here is derived from an EMBL/GenBank/DDBJ whole genome shotgun (WGS) entry which is preliminary data.</text>
</comment>
<sequence>MYEDLFYERLTRLRTQKGVSARDMSLSLGQSESYINKIENKKSLPSMTGFFYICEYLNVPPKDFFDDEVSFPTKLNDLMDELKKLNDGQLEHLLAIIKDLKTK</sequence>
<dbReference type="STRING" id="1888891.DSOL_1175"/>
<name>A0A1Q8R0D8_9FIRM</name>
<proteinExistence type="predicted"/>
<dbReference type="InterPro" id="IPR050807">
    <property type="entry name" value="TransReg_Diox_bact_type"/>
</dbReference>
<evidence type="ECO:0000256" key="1">
    <source>
        <dbReference type="ARBA" id="ARBA00023125"/>
    </source>
</evidence>
<reference evidence="3 4" key="1">
    <citation type="submission" date="2016-09" db="EMBL/GenBank/DDBJ databases">
        <title>Complete genome of Desulfosporosinus sp. OL.</title>
        <authorList>
            <person name="Mardanov A."/>
            <person name="Beletsky A."/>
            <person name="Panova A."/>
            <person name="Karnachuk O."/>
            <person name="Ravin N."/>
        </authorList>
    </citation>
    <scope>NUCLEOTIDE SEQUENCE [LARGE SCALE GENOMIC DNA]</scope>
    <source>
        <strain evidence="3 4">OL</strain>
    </source>
</reference>
<evidence type="ECO:0000313" key="4">
    <source>
        <dbReference type="Proteomes" id="UP000186102"/>
    </source>
</evidence>
<protein>
    <submittedName>
        <fullName evidence="3">Transcriptional regulator, XRE family</fullName>
    </submittedName>
</protein>
<dbReference type="GO" id="GO:0005829">
    <property type="term" value="C:cytosol"/>
    <property type="evidence" value="ECO:0007669"/>
    <property type="project" value="TreeGrafter"/>
</dbReference>
<dbReference type="GO" id="GO:0003700">
    <property type="term" value="F:DNA-binding transcription factor activity"/>
    <property type="evidence" value="ECO:0007669"/>
    <property type="project" value="TreeGrafter"/>
</dbReference>
<dbReference type="CDD" id="cd00093">
    <property type="entry name" value="HTH_XRE"/>
    <property type="match status" value="1"/>
</dbReference>
<evidence type="ECO:0000313" key="3">
    <source>
        <dbReference type="EMBL" id="OLN33064.1"/>
    </source>
</evidence>
<dbReference type="Pfam" id="PF12844">
    <property type="entry name" value="HTH_19"/>
    <property type="match status" value="1"/>
</dbReference>
<dbReference type="OrthoDB" id="2187867at2"/>